<dbReference type="WBParaSite" id="ASIM_0001855701-mRNA-1">
    <property type="protein sequence ID" value="ASIM_0001855701-mRNA-1"/>
    <property type="gene ID" value="ASIM_0001855701"/>
</dbReference>
<dbReference type="SMART" id="SM00216">
    <property type="entry name" value="VWD"/>
    <property type="match status" value="1"/>
</dbReference>
<dbReference type="AlphaFoldDB" id="A0A0M3KC58"/>
<evidence type="ECO:0000313" key="4">
    <source>
        <dbReference type="WBParaSite" id="ASIM_0001855701-mRNA-1"/>
    </source>
</evidence>
<feature type="domain" description="VWFD" evidence="1">
    <location>
        <begin position="7"/>
        <end position="182"/>
    </location>
</feature>
<keyword evidence="3" id="KW-1185">Reference proteome</keyword>
<accession>A0A0M3KC58</accession>
<dbReference type="PANTHER" id="PTHR37860:SF2">
    <property type="entry name" value="VITELLOGENIN DOMAIN-CONTAINING PROTEIN"/>
    <property type="match status" value="1"/>
</dbReference>
<sequence>MLKVPFGVAYVIAPDRFVTFDGRVFAFHSACEYLLATDLMHQQFSLIGSFKRERAGTELDAIKVEIQKDQIVMHLNGKAEVGGREVSMPWQKVDTMDGSALVSIHREGDWTILKSYIGVEVKCNSVHHLCEIKLPGRMHAKSGGLLGCNDNEPYNDLDLIDGTHNNETNILAEHWAVQGSCRANEAPPLRSQENEKCEELFISSGSSLSDCFSQVNPQKFEQICSSDRPEHQCRAVSAFVHVCTNNGIDLSLPKPCVHCEDGLKMDEEIEVPHAGKGHDIVFVVQEKACLDPYKQNIARIAQAIGSQQRDARFGWIGYGGEGIHHSPHIHYGHDSALLDMNAFVRQTQHKFESESGFEPKPMCTLEAIKYAVEHFPFRLGAAKSIVLVTCKPCIGGSHSVSQSELQELVISHGITMHMLSLAKIKTSDKVQAVGMDADHLFSPAGSPVGDRSNVLKPSDVCSVVAQESHGTVFNIVSFLCFHILIHLNYFTNL</sequence>
<dbReference type="PROSITE" id="PS51233">
    <property type="entry name" value="VWFD"/>
    <property type="match status" value="1"/>
</dbReference>
<dbReference type="OrthoDB" id="6484170at2759"/>
<proteinExistence type="predicted"/>
<name>A0A0M3KC58_ANISI</name>
<dbReference type="PANTHER" id="PTHR37860">
    <property type="entry name" value="AGAP008810-PA"/>
    <property type="match status" value="1"/>
</dbReference>
<gene>
    <name evidence="2" type="ORF">ASIM_LOCUS17955</name>
</gene>
<dbReference type="Proteomes" id="UP000267096">
    <property type="component" value="Unassembled WGS sequence"/>
</dbReference>
<protein>
    <submittedName>
        <fullName evidence="4">Apolipoprotein lipid transfer particle (inferred by orthology to a D. melanogaster protein)</fullName>
    </submittedName>
</protein>
<evidence type="ECO:0000313" key="3">
    <source>
        <dbReference type="Proteomes" id="UP000267096"/>
    </source>
</evidence>
<evidence type="ECO:0000313" key="2">
    <source>
        <dbReference type="EMBL" id="VDK62311.1"/>
    </source>
</evidence>
<evidence type="ECO:0000259" key="1">
    <source>
        <dbReference type="PROSITE" id="PS51233"/>
    </source>
</evidence>
<reference evidence="2 3" key="2">
    <citation type="submission" date="2018-11" db="EMBL/GenBank/DDBJ databases">
        <authorList>
            <consortium name="Pathogen Informatics"/>
        </authorList>
    </citation>
    <scope>NUCLEOTIDE SEQUENCE [LARGE SCALE GENOMIC DNA]</scope>
</reference>
<dbReference type="Pfam" id="PF00094">
    <property type="entry name" value="VWD"/>
    <property type="match status" value="1"/>
</dbReference>
<dbReference type="EMBL" id="UYRR01034803">
    <property type="protein sequence ID" value="VDK62311.1"/>
    <property type="molecule type" value="Genomic_DNA"/>
</dbReference>
<organism evidence="4">
    <name type="scientific">Anisakis simplex</name>
    <name type="common">Herring worm</name>
    <dbReference type="NCBI Taxonomy" id="6269"/>
    <lineage>
        <taxon>Eukaryota</taxon>
        <taxon>Metazoa</taxon>
        <taxon>Ecdysozoa</taxon>
        <taxon>Nematoda</taxon>
        <taxon>Chromadorea</taxon>
        <taxon>Rhabditida</taxon>
        <taxon>Spirurina</taxon>
        <taxon>Ascaridomorpha</taxon>
        <taxon>Ascaridoidea</taxon>
        <taxon>Anisakidae</taxon>
        <taxon>Anisakis</taxon>
        <taxon>Anisakis simplex complex</taxon>
    </lineage>
</organism>
<dbReference type="InterPro" id="IPR001846">
    <property type="entry name" value="VWF_type-D"/>
</dbReference>
<reference evidence="4" key="1">
    <citation type="submission" date="2017-02" db="UniProtKB">
        <authorList>
            <consortium name="WormBaseParasite"/>
        </authorList>
    </citation>
    <scope>IDENTIFICATION</scope>
</reference>